<protein>
    <recommendedName>
        <fullName evidence="3">GTPase</fullName>
    </recommendedName>
</protein>
<name>A0A848KBK4_9NOCA</name>
<dbReference type="RefSeq" id="WP_169586788.1">
    <property type="nucleotide sequence ID" value="NZ_VCQU01000003.1"/>
</dbReference>
<dbReference type="AlphaFoldDB" id="A0A848KBK4"/>
<reference evidence="1 2" key="2">
    <citation type="submission" date="2020-06" db="EMBL/GenBank/DDBJ databases">
        <title>Antribacter stalactiti gen. nov., sp. nov., a new member of the family Nacardiaceae isolated from a cave.</title>
        <authorList>
            <person name="Kim I.S."/>
        </authorList>
    </citation>
    <scope>NUCLEOTIDE SEQUENCE [LARGE SCALE GENOMIC DNA]</scope>
    <source>
        <strain evidence="1 2">YC2-7</strain>
    </source>
</reference>
<dbReference type="EMBL" id="VCQU01000003">
    <property type="protein sequence ID" value="NMN95691.1"/>
    <property type="molecule type" value="Genomic_DNA"/>
</dbReference>
<accession>A0A848KBK4</accession>
<organism evidence="1 2">
    <name type="scientific">Antrihabitans stalactiti</name>
    <dbReference type="NCBI Taxonomy" id="2584121"/>
    <lineage>
        <taxon>Bacteria</taxon>
        <taxon>Bacillati</taxon>
        <taxon>Actinomycetota</taxon>
        <taxon>Actinomycetes</taxon>
        <taxon>Mycobacteriales</taxon>
        <taxon>Nocardiaceae</taxon>
        <taxon>Antrihabitans</taxon>
    </lineage>
</organism>
<sequence>MDDQELDRLIERVHRCDPEIGMALIAAVAEFRRPMRVQITGREGTGRTTVATALGLPEIVETDPVDSPDFAEPELDGDVVVYVLAAGVTDADREALRSVPAGHAMAVLNKADAVRGDCPSVLTAANEATKVLGVRTLPLVATLAVQATASGVTTTELGVLRALASADRPTLTLSPDLFVAADAPSDAGSRRALLERWELFGVTAALAALQRNPQLSGRAVTQILNAASGIDAVRTAMSTRLRRAASLRGGRFLDTVERLAARALGSGARDELEGFLRSAAAAQIGLEAAWASPSIEGVVADHALAVPADAAQALQLARWWRNYAGGDVGAPGRRAALAIHHGYVRAWSSLGQHG</sequence>
<dbReference type="Proteomes" id="UP000535543">
    <property type="component" value="Unassembled WGS sequence"/>
</dbReference>
<comment type="caution">
    <text evidence="1">The sequence shown here is derived from an EMBL/GenBank/DDBJ whole genome shotgun (WGS) entry which is preliminary data.</text>
</comment>
<evidence type="ECO:0008006" key="3">
    <source>
        <dbReference type="Google" id="ProtNLM"/>
    </source>
</evidence>
<gene>
    <name evidence="1" type="ORF">FGL95_11665</name>
</gene>
<evidence type="ECO:0000313" key="1">
    <source>
        <dbReference type="EMBL" id="NMN95691.1"/>
    </source>
</evidence>
<keyword evidence="2" id="KW-1185">Reference proteome</keyword>
<reference evidence="1 2" key="1">
    <citation type="submission" date="2019-05" db="EMBL/GenBank/DDBJ databases">
        <authorList>
            <person name="Lee S.D."/>
        </authorList>
    </citation>
    <scope>NUCLEOTIDE SEQUENCE [LARGE SCALE GENOMIC DNA]</scope>
    <source>
        <strain evidence="1 2">YC2-7</strain>
    </source>
</reference>
<proteinExistence type="predicted"/>
<evidence type="ECO:0000313" key="2">
    <source>
        <dbReference type="Proteomes" id="UP000535543"/>
    </source>
</evidence>